<evidence type="ECO:0000256" key="1">
    <source>
        <dbReference type="SAM" id="MobiDB-lite"/>
    </source>
</evidence>
<feature type="region of interest" description="Disordered" evidence="1">
    <location>
        <begin position="34"/>
        <end position="68"/>
    </location>
</feature>
<evidence type="ECO:0000313" key="4">
    <source>
        <dbReference type="Proteomes" id="UP001159364"/>
    </source>
</evidence>
<protein>
    <recommendedName>
        <fullName evidence="2">CRIB domain-containing protein</fullName>
    </recommendedName>
</protein>
<dbReference type="Pfam" id="PF00786">
    <property type="entry name" value="PBD"/>
    <property type="match status" value="1"/>
</dbReference>
<evidence type="ECO:0000313" key="3">
    <source>
        <dbReference type="EMBL" id="KAJ8771333.1"/>
    </source>
</evidence>
<gene>
    <name evidence="3" type="ORF">K2173_026510</name>
</gene>
<dbReference type="PANTHER" id="PTHR46931">
    <property type="entry name" value="CRIB DOMAIN-CONTAINING PROTEIN RIC2"/>
    <property type="match status" value="1"/>
</dbReference>
<evidence type="ECO:0000259" key="2">
    <source>
        <dbReference type="PROSITE" id="PS50108"/>
    </source>
</evidence>
<dbReference type="Proteomes" id="UP001159364">
    <property type="component" value="Linkage Group LG02"/>
</dbReference>
<comment type="caution">
    <text evidence="3">The sequence shown here is derived from an EMBL/GenBank/DDBJ whole genome shotgun (WGS) entry which is preliminary data.</text>
</comment>
<accession>A0AAV8U077</accession>
<dbReference type="EMBL" id="JAIWQS010000002">
    <property type="protein sequence ID" value="KAJ8771333.1"/>
    <property type="molecule type" value="Genomic_DNA"/>
</dbReference>
<dbReference type="PROSITE" id="PS50108">
    <property type="entry name" value="CRIB"/>
    <property type="match status" value="1"/>
</dbReference>
<keyword evidence="4" id="KW-1185">Reference proteome</keyword>
<organism evidence="3 4">
    <name type="scientific">Erythroxylum novogranatense</name>
    <dbReference type="NCBI Taxonomy" id="1862640"/>
    <lineage>
        <taxon>Eukaryota</taxon>
        <taxon>Viridiplantae</taxon>
        <taxon>Streptophyta</taxon>
        <taxon>Embryophyta</taxon>
        <taxon>Tracheophyta</taxon>
        <taxon>Spermatophyta</taxon>
        <taxon>Magnoliopsida</taxon>
        <taxon>eudicotyledons</taxon>
        <taxon>Gunneridae</taxon>
        <taxon>Pentapetalae</taxon>
        <taxon>rosids</taxon>
        <taxon>fabids</taxon>
        <taxon>Malpighiales</taxon>
        <taxon>Erythroxylaceae</taxon>
        <taxon>Erythroxylum</taxon>
    </lineage>
</organism>
<dbReference type="Gene3D" id="3.90.810.10">
    <property type="entry name" value="CRIB domain"/>
    <property type="match status" value="1"/>
</dbReference>
<reference evidence="3 4" key="1">
    <citation type="submission" date="2021-09" db="EMBL/GenBank/DDBJ databases">
        <title>Genomic insights and catalytic innovation underlie evolution of tropane alkaloids biosynthesis.</title>
        <authorList>
            <person name="Wang Y.-J."/>
            <person name="Tian T."/>
            <person name="Huang J.-P."/>
            <person name="Huang S.-X."/>
        </authorList>
    </citation>
    <scope>NUCLEOTIDE SEQUENCE [LARGE SCALE GENOMIC DNA]</scope>
    <source>
        <strain evidence="3">KIB-2018</strain>
        <tissue evidence="3">Leaf</tissue>
    </source>
</reference>
<dbReference type="AlphaFoldDB" id="A0AAV8U077"/>
<sequence length="160" mass="18067">MRDRMERLVLLPFTMGCVSESSVAIGVHDHARNKKPDTPIIIRRKEEEDEEESSPSRTQTESALKFPTVLKPNVSPGVHRLLRSFKTLSQLFAYKEDMDEELEMEIGVPTDVKHVTHIGWSSDGVETTAPVPGWDDLLTPHLLMDATDHLIPRASSPEKR</sequence>
<name>A0AAV8U077_9ROSI</name>
<dbReference type="InterPro" id="IPR044509">
    <property type="entry name" value="RIC2/4"/>
</dbReference>
<dbReference type="InterPro" id="IPR000095">
    <property type="entry name" value="CRIB_dom"/>
</dbReference>
<proteinExistence type="predicted"/>
<dbReference type="PANTHER" id="PTHR46931:SF6">
    <property type="entry name" value="CRIB DOMAIN-CONTAINING PROTEIN RIC4"/>
    <property type="match status" value="1"/>
</dbReference>
<dbReference type="InterPro" id="IPR036936">
    <property type="entry name" value="CRIB_dom_sf"/>
</dbReference>
<feature type="domain" description="CRIB" evidence="2">
    <location>
        <begin position="106"/>
        <end position="119"/>
    </location>
</feature>
<dbReference type="CDD" id="cd00132">
    <property type="entry name" value="CRIB"/>
    <property type="match status" value="1"/>
</dbReference>